<evidence type="ECO:0000313" key="3">
    <source>
        <dbReference type="Proteomes" id="UP001250932"/>
    </source>
</evidence>
<dbReference type="Pfam" id="PF03781">
    <property type="entry name" value="FGE-sulfatase"/>
    <property type="match status" value="1"/>
</dbReference>
<proteinExistence type="predicted"/>
<accession>A0ABU3KB68</accession>
<dbReference type="PANTHER" id="PTHR23150">
    <property type="entry name" value="SULFATASE MODIFYING FACTOR 1, 2"/>
    <property type="match status" value="1"/>
</dbReference>
<name>A0ABU3KB68_9BACT</name>
<dbReference type="EMBL" id="JAQOUE010000001">
    <property type="protein sequence ID" value="MDT7043642.1"/>
    <property type="molecule type" value="Genomic_DNA"/>
</dbReference>
<dbReference type="Proteomes" id="UP001250932">
    <property type="component" value="Unassembled WGS sequence"/>
</dbReference>
<reference evidence="2 3" key="1">
    <citation type="journal article" date="2023" name="ISME J.">
        <title>Cultivation and genomic characterization of novel and ubiquitous marine nitrite-oxidizing bacteria from the Nitrospirales.</title>
        <authorList>
            <person name="Mueller A.J."/>
            <person name="Daebeler A."/>
            <person name="Herbold C.W."/>
            <person name="Kirkegaard R.H."/>
            <person name="Daims H."/>
        </authorList>
    </citation>
    <scope>NUCLEOTIDE SEQUENCE [LARGE SCALE GENOMIC DNA]</scope>
    <source>
        <strain evidence="2 3">EB</strain>
    </source>
</reference>
<dbReference type="RefSeq" id="WP_313834208.1">
    <property type="nucleotide sequence ID" value="NZ_JAQOUE010000001.1"/>
</dbReference>
<comment type="caution">
    <text evidence="2">The sequence shown here is derived from an EMBL/GenBank/DDBJ whole genome shotgun (WGS) entry which is preliminary data.</text>
</comment>
<dbReference type="PANTHER" id="PTHR23150:SF19">
    <property type="entry name" value="FORMYLGLYCINE-GENERATING ENZYME"/>
    <property type="match status" value="1"/>
</dbReference>
<dbReference type="InterPro" id="IPR051043">
    <property type="entry name" value="Sulfatase_Mod_Factor_Kinase"/>
</dbReference>
<dbReference type="InterPro" id="IPR042095">
    <property type="entry name" value="SUMF_sf"/>
</dbReference>
<dbReference type="SUPFAM" id="SSF56436">
    <property type="entry name" value="C-type lectin-like"/>
    <property type="match status" value="1"/>
</dbReference>
<evidence type="ECO:0000259" key="1">
    <source>
        <dbReference type="Pfam" id="PF03781"/>
    </source>
</evidence>
<gene>
    <name evidence="2" type="ORF">PPG34_14890</name>
</gene>
<organism evidence="2 3">
    <name type="scientific">Candidatus Nitronereus thalassa</name>
    <dbReference type="NCBI Taxonomy" id="3020898"/>
    <lineage>
        <taxon>Bacteria</taxon>
        <taxon>Pseudomonadati</taxon>
        <taxon>Nitrospirota</taxon>
        <taxon>Nitrospiria</taxon>
        <taxon>Nitrospirales</taxon>
        <taxon>Nitrospiraceae</taxon>
        <taxon>Candidatus Nitronereus</taxon>
    </lineage>
</organism>
<keyword evidence="3" id="KW-1185">Reference proteome</keyword>
<sequence length="286" mass="32460">MLCRRFCLFIVLLIWGSLLENGILAPTVPAAVAAPMALEKIGKDGAPMILIPEGTFLMGVTKWARDGGRDEYPNHEVDLPAYYIDKYEVTNGRYLEFIRATGHRAPKHPRDATKDLWQRGLMPESIAQLPVINVDWFDAQAYCTWAGKRLPTEAEWEKAGKGTDDRRFPWGNVEPTHKHLNFNQKWRGEQTLVPVGIYEPGKSPYGLYDMAGNVWEWVADWYDAAYYQTSPRYNPQGPDQGTYKVLRSSGWQVETPQVRVFTRVASDPLDRNHSTGFRCGADAPKP</sequence>
<evidence type="ECO:0000313" key="2">
    <source>
        <dbReference type="EMBL" id="MDT7043642.1"/>
    </source>
</evidence>
<dbReference type="Gene3D" id="3.90.1580.10">
    <property type="entry name" value="paralog of FGE (formylglycine-generating enzyme)"/>
    <property type="match status" value="1"/>
</dbReference>
<feature type="domain" description="Sulfatase-modifying factor enzyme-like" evidence="1">
    <location>
        <begin position="47"/>
        <end position="279"/>
    </location>
</feature>
<dbReference type="InterPro" id="IPR016187">
    <property type="entry name" value="CTDL_fold"/>
</dbReference>
<protein>
    <submittedName>
        <fullName evidence="2">SUMF1/EgtB/PvdO family nonheme iron enzyme</fullName>
    </submittedName>
</protein>
<dbReference type="InterPro" id="IPR005532">
    <property type="entry name" value="SUMF_dom"/>
</dbReference>